<evidence type="ECO:0000256" key="4">
    <source>
        <dbReference type="PROSITE-ProRule" id="PRU00335"/>
    </source>
</evidence>
<accession>A0A543APS1</accession>
<dbReference type="PANTHER" id="PTHR30055:SF234">
    <property type="entry name" value="HTH-TYPE TRANSCRIPTIONAL REGULATOR BETI"/>
    <property type="match status" value="1"/>
</dbReference>
<dbReference type="EMBL" id="VFOW01000001">
    <property type="protein sequence ID" value="TQL74545.1"/>
    <property type="molecule type" value="Genomic_DNA"/>
</dbReference>
<dbReference type="InterPro" id="IPR050109">
    <property type="entry name" value="HTH-type_TetR-like_transc_reg"/>
</dbReference>
<dbReference type="PANTHER" id="PTHR30055">
    <property type="entry name" value="HTH-TYPE TRANSCRIPTIONAL REGULATOR RUTR"/>
    <property type="match status" value="1"/>
</dbReference>
<dbReference type="RefSeq" id="WP_142033740.1">
    <property type="nucleotide sequence ID" value="NZ_JBHTGS010000002.1"/>
</dbReference>
<keyword evidence="3" id="KW-0804">Transcription</keyword>
<evidence type="ECO:0000256" key="2">
    <source>
        <dbReference type="ARBA" id="ARBA00023125"/>
    </source>
</evidence>
<dbReference type="InterPro" id="IPR001647">
    <property type="entry name" value="HTH_TetR"/>
</dbReference>
<dbReference type="Pfam" id="PF00440">
    <property type="entry name" value="TetR_N"/>
    <property type="match status" value="1"/>
</dbReference>
<keyword evidence="1" id="KW-0805">Transcription regulation</keyword>
<keyword evidence="2 4" id="KW-0238">DNA-binding</keyword>
<dbReference type="PROSITE" id="PS50977">
    <property type="entry name" value="HTH_TETR_2"/>
    <property type="match status" value="1"/>
</dbReference>
<organism evidence="6 7">
    <name type="scientific">Stackebrandtia endophytica</name>
    <dbReference type="NCBI Taxonomy" id="1496996"/>
    <lineage>
        <taxon>Bacteria</taxon>
        <taxon>Bacillati</taxon>
        <taxon>Actinomycetota</taxon>
        <taxon>Actinomycetes</taxon>
        <taxon>Glycomycetales</taxon>
        <taxon>Glycomycetaceae</taxon>
        <taxon>Stackebrandtia</taxon>
    </lineage>
</organism>
<dbReference type="GO" id="GO:0003700">
    <property type="term" value="F:DNA-binding transcription factor activity"/>
    <property type="evidence" value="ECO:0007669"/>
    <property type="project" value="TreeGrafter"/>
</dbReference>
<feature type="domain" description="HTH tetR-type" evidence="5">
    <location>
        <begin position="11"/>
        <end position="71"/>
    </location>
</feature>
<dbReference type="GO" id="GO:0000976">
    <property type="term" value="F:transcription cis-regulatory region binding"/>
    <property type="evidence" value="ECO:0007669"/>
    <property type="project" value="TreeGrafter"/>
</dbReference>
<dbReference type="Proteomes" id="UP000317043">
    <property type="component" value="Unassembled WGS sequence"/>
</dbReference>
<evidence type="ECO:0000313" key="6">
    <source>
        <dbReference type="EMBL" id="TQL74545.1"/>
    </source>
</evidence>
<keyword evidence="7" id="KW-1185">Reference proteome</keyword>
<evidence type="ECO:0000256" key="3">
    <source>
        <dbReference type="ARBA" id="ARBA00023163"/>
    </source>
</evidence>
<sequence length="203" mass="22327">MTSREARVLSPSRRQALLAAAAAEFAENGYQRASLNRVIAAQSMSKSSFYHYFESKAELFDAVVSEAAARLVETVPIPEATRLAGDDFWGEVTGFVTGMVRAGRAGPLVDLARLFYLPDVPEDSEVTRIRRAIDDWIAAALMTGRIRGAVRDDLPASLQVRMVVALLWAVDEWSVDRLPTLGPVERDRLASAQVAALRRLLEP</sequence>
<dbReference type="PRINTS" id="PR00455">
    <property type="entry name" value="HTHTETR"/>
</dbReference>
<proteinExistence type="predicted"/>
<name>A0A543APS1_9ACTN</name>
<evidence type="ECO:0000313" key="7">
    <source>
        <dbReference type="Proteomes" id="UP000317043"/>
    </source>
</evidence>
<feature type="DNA-binding region" description="H-T-H motif" evidence="4">
    <location>
        <begin position="34"/>
        <end position="53"/>
    </location>
</feature>
<dbReference type="Gene3D" id="1.10.357.10">
    <property type="entry name" value="Tetracycline Repressor, domain 2"/>
    <property type="match status" value="1"/>
</dbReference>
<protein>
    <submittedName>
        <fullName evidence="6">TetR family transcriptional regulator</fullName>
    </submittedName>
</protein>
<dbReference type="InterPro" id="IPR009057">
    <property type="entry name" value="Homeodomain-like_sf"/>
</dbReference>
<dbReference type="SUPFAM" id="SSF46689">
    <property type="entry name" value="Homeodomain-like"/>
    <property type="match status" value="1"/>
</dbReference>
<evidence type="ECO:0000259" key="5">
    <source>
        <dbReference type="PROSITE" id="PS50977"/>
    </source>
</evidence>
<evidence type="ECO:0000256" key="1">
    <source>
        <dbReference type="ARBA" id="ARBA00023015"/>
    </source>
</evidence>
<gene>
    <name evidence="6" type="ORF">FB566_0029</name>
</gene>
<reference evidence="6 7" key="1">
    <citation type="submission" date="2019-06" db="EMBL/GenBank/DDBJ databases">
        <title>Sequencing the genomes of 1000 actinobacteria strains.</title>
        <authorList>
            <person name="Klenk H.-P."/>
        </authorList>
    </citation>
    <scope>NUCLEOTIDE SEQUENCE [LARGE SCALE GENOMIC DNA]</scope>
    <source>
        <strain evidence="6 7">DSM 45928</strain>
    </source>
</reference>
<dbReference type="InParanoid" id="A0A543APS1"/>
<comment type="caution">
    <text evidence="6">The sequence shown here is derived from an EMBL/GenBank/DDBJ whole genome shotgun (WGS) entry which is preliminary data.</text>
</comment>
<dbReference type="OrthoDB" id="5112469at2"/>
<dbReference type="AlphaFoldDB" id="A0A543APS1"/>